<dbReference type="EMBL" id="JANLCJ010000039">
    <property type="protein sequence ID" value="MCS5736495.1"/>
    <property type="molecule type" value="Genomic_DNA"/>
</dbReference>
<sequence>MQIMINQGKIIIDEQNIKLIADLKKAIAKEGSRQRDESGKLEKDFDFINSMEYSLYPFRTLIYNDEIPILEFENML</sequence>
<comment type="caution">
    <text evidence="1">The sequence shown here is derived from an EMBL/GenBank/DDBJ whole genome shotgun (WGS) entry which is preliminary data.</text>
</comment>
<evidence type="ECO:0000313" key="2">
    <source>
        <dbReference type="Proteomes" id="UP001165586"/>
    </source>
</evidence>
<gene>
    <name evidence="1" type="ORF">N1032_22435</name>
</gene>
<protein>
    <submittedName>
        <fullName evidence="1">Uncharacterized protein</fullName>
    </submittedName>
</protein>
<accession>A0ABT2H959</accession>
<dbReference type="Proteomes" id="UP001165586">
    <property type="component" value="Unassembled WGS sequence"/>
</dbReference>
<proteinExistence type="predicted"/>
<evidence type="ECO:0000313" key="1">
    <source>
        <dbReference type="EMBL" id="MCS5736495.1"/>
    </source>
</evidence>
<reference evidence="1" key="1">
    <citation type="submission" date="2022-08" db="EMBL/GenBank/DDBJ databases">
        <authorList>
            <person name="Deng Y."/>
            <person name="Han X.-F."/>
            <person name="Zhang Y.-Q."/>
        </authorList>
    </citation>
    <scope>NUCLEOTIDE SEQUENCE</scope>
    <source>
        <strain evidence="1">CPCC 203386</strain>
    </source>
</reference>
<dbReference type="RefSeq" id="WP_259542505.1">
    <property type="nucleotide sequence ID" value="NZ_JANLCJ010000039.1"/>
</dbReference>
<name>A0ABT2H959_9MICO</name>
<organism evidence="1 2">
    <name type="scientific">Herbiconiux daphne</name>
    <dbReference type="NCBI Taxonomy" id="2970914"/>
    <lineage>
        <taxon>Bacteria</taxon>
        <taxon>Bacillati</taxon>
        <taxon>Actinomycetota</taxon>
        <taxon>Actinomycetes</taxon>
        <taxon>Micrococcales</taxon>
        <taxon>Microbacteriaceae</taxon>
        <taxon>Herbiconiux</taxon>
    </lineage>
</organism>
<keyword evidence="2" id="KW-1185">Reference proteome</keyword>